<evidence type="ECO:0000256" key="1">
    <source>
        <dbReference type="SAM" id="Phobius"/>
    </source>
</evidence>
<accession>A0A8K0MDL5</accession>
<gene>
    <name evidence="2" type="ORF">FNV43_RR16740</name>
</gene>
<protein>
    <submittedName>
        <fullName evidence="2">Uncharacterized protein</fullName>
    </submittedName>
</protein>
<feature type="transmembrane region" description="Helical" evidence="1">
    <location>
        <begin position="111"/>
        <end position="130"/>
    </location>
</feature>
<sequence length="503" mass="54928">MAVYQQRVAKYYNAKVGLGSSSGDYIITKCSTIHEEMSARKLRPVGRPLGCGRTEAGAYKLQSLDGMGVPRSWARLTCAAITIKGRGDPILICRRAYDHVVGVLKDGVDGAFLYIYFWLGAMSHLSYGSVPLPADLVVSRGLRLHYPSDRLLASDPSFPTFGRLWPPAVCLGEVVFLSALLAAAALMGLERLGLLGGRVAGGMAIGKVFGFAAAFKEEDTLGNFLDGWVEGSSSSGYAFGFFITNKFLLRPGDLVRAERILRKVWMKALGFSHEEGRIRSFVGGDHGLSARLSLKCNVDSICIVIWKSFSEGISILIIGSHGYRSGPIAAGPSTTMLGVGWGSYVRLEDWNRHEARSGRSIAGRGEVGETKAGQDLMQRKLRESEKLWRSVASSCAFESGLRVGKSAIGLEVLVNGSVWGRRLSRGCGSFEKKVRMKAEELSDAPRGHNVMVSEAAVECRRAFDFPYVAKSIENVLIAERSVGNTHESLWLGGRWYRKNSRKR</sequence>
<keyword evidence="1" id="KW-0812">Transmembrane</keyword>
<feature type="transmembrane region" description="Helical" evidence="1">
    <location>
        <begin position="164"/>
        <end position="189"/>
    </location>
</feature>
<proteinExistence type="predicted"/>
<evidence type="ECO:0000313" key="2">
    <source>
        <dbReference type="EMBL" id="KAF3442822.1"/>
    </source>
</evidence>
<keyword evidence="1" id="KW-0472">Membrane</keyword>
<evidence type="ECO:0000313" key="3">
    <source>
        <dbReference type="Proteomes" id="UP000796880"/>
    </source>
</evidence>
<keyword evidence="3" id="KW-1185">Reference proteome</keyword>
<organism evidence="2 3">
    <name type="scientific">Rhamnella rubrinervis</name>
    <dbReference type="NCBI Taxonomy" id="2594499"/>
    <lineage>
        <taxon>Eukaryota</taxon>
        <taxon>Viridiplantae</taxon>
        <taxon>Streptophyta</taxon>
        <taxon>Embryophyta</taxon>
        <taxon>Tracheophyta</taxon>
        <taxon>Spermatophyta</taxon>
        <taxon>Magnoliopsida</taxon>
        <taxon>eudicotyledons</taxon>
        <taxon>Gunneridae</taxon>
        <taxon>Pentapetalae</taxon>
        <taxon>rosids</taxon>
        <taxon>fabids</taxon>
        <taxon>Rosales</taxon>
        <taxon>Rhamnaceae</taxon>
        <taxon>rhamnoid group</taxon>
        <taxon>Rhamneae</taxon>
        <taxon>Rhamnella</taxon>
    </lineage>
</organism>
<keyword evidence="1" id="KW-1133">Transmembrane helix</keyword>
<reference evidence="2" key="1">
    <citation type="submission" date="2020-03" db="EMBL/GenBank/DDBJ databases">
        <title>A high-quality chromosome-level genome assembly of a woody plant with both climbing and erect habits, Rhamnella rubrinervis.</title>
        <authorList>
            <person name="Lu Z."/>
            <person name="Yang Y."/>
            <person name="Zhu X."/>
            <person name="Sun Y."/>
        </authorList>
    </citation>
    <scope>NUCLEOTIDE SEQUENCE</scope>
    <source>
        <strain evidence="2">BYM</strain>
        <tissue evidence="2">Leaf</tissue>
    </source>
</reference>
<name>A0A8K0MDL5_9ROSA</name>
<dbReference type="Proteomes" id="UP000796880">
    <property type="component" value="Unassembled WGS sequence"/>
</dbReference>
<dbReference type="AlphaFoldDB" id="A0A8K0MDL5"/>
<dbReference type="EMBL" id="VOIH02000007">
    <property type="protein sequence ID" value="KAF3442822.1"/>
    <property type="molecule type" value="Genomic_DNA"/>
</dbReference>
<comment type="caution">
    <text evidence="2">The sequence shown here is derived from an EMBL/GenBank/DDBJ whole genome shotgun (WGS) entry which is preliminary data.</text>
</comment>